<protein>
    <submittedName>
        <fullName evidence="1">Uncharacterized protein</fullName>
    </submittedName>
</protein>
<proteinExistence type="predicted"/>
<sequence length="242" mass="27329">MGWLDWILEKLFGFLPAGDRADAVDLETLASYVDQIKSMYQTEGMYSLAVSIPVKDITLKKPLKKFLEESDPVLNVKNMLNNNEVYVGRRVVAAKVLKPLNGRVEHAESRVVDQLDALFTNQEENNQDMLLFYVYASPCVEHCLQTKPPGSILDRINKIRQWQSYAVVFSEVFQPRDQNDAVPYDKLRAALLLLGNHQGPRGQIGLDHVFRCKKSEGSGLMECISCANGNQVAHECISNFPR</sequence>
<dbReference type="EMBL" id="JBIYXZ010002068">
    <property type="protein sequence ID" value="KAL3066370.1"/>
    <property type="molecule type" value="Genomic_DNA"/>
</dbReference>
<comment type="caution">
    <text evidence="1">The sequence shown here is derived from an EMBL/GenBank/DDBJ whole genome shotgun (WGS) entry which is preliminary data.</text>
</comment>
<dbReference type="Proteomes" id="UP001619887">
    <property type="component" value="Unassembled WGS sequence"/>
</dbReference>
<keyword evidence="2" id="KW-1185">Reference proteome</keyword>
<dbReference type="Pfam" id="PF18744">
    <property type="entry name" value="SNAD1"/>
    <property type="match status" value="1"/>
</dbReference>
<accession>A0ABD2HKG4</accession>
<evidence type="ECO:0000313" key="1">
    <source>
        <dbReference type="EMBL" id="KAL3066370.1"/>
    </source>
</evidence>
<organism evidence="1 2">
    <name type="scientific">Pagothenia borchgrevinki</name>
    <name type="common">Bald rockcod</name>
    <name type="synonym">Trematomus borchgrevinki</name>
    <dbReference type="NCBI Taxonomy" id="8213"/>
    <lineage>
        <taxon>Eukaryota</taxon>
        <taxon>Metazoa</taxon>
        <taxon>Chordata</taxon>
        <taxon>Craniata</taxon>
        <taxon>Vertebrata</taxon>
        <taxon>Euteleostomi</taxon>
        <taxon>Actinopterygii</taxon>
        <taxon>Neopterygii</taxon>
        <taxon>Teleostei</taxon>
        <taxon>Neoteleostei</taxon>
        <taxon>Acanthomorphata</taxon>
        <taxon>Eupercaria</taxon>
        <taxon>Perciformes</taxon>
        <taxon>Notothenioidei</taxon>
        <taxon>Nototheniidae</taxon>
        <taxon>Pagothenia</taxon>
    </lineage>
</organism>
<dbReference type="InterPro" id="IPR040958">
    <property type="entry name" value="SNAD1"/>
</dbReference>
<gene>
    <name evidence="1" type="ORF">OYC64_016345</name>
</gene>
<reference evidence="1 2" key="2">
    <citation type="journal article" date="2024" name="G3 (Bethesda)">
        <title>The genome of the cryopelagic Antarctic bald notothen, Trematomus borchgrevinki.</title>
        <authorList>
            <person name="Rayamajhi N."/>
            <person name="Rivera-Colon A.G."/>
            <person name="Minhas B.F."/>
            <person name="Cheng C.C."/>
            <person name="Catchen J.M."/>
        </authorList>
    </citation>
    <scope>NUCLEOTIDE SEQUENCE [LARGE SCALE GENOMIC DNA]</scope>
    <source>
        <strain evidence="1">AGRC-2024</strain>
    </source>
</reference>
<evidence type="ECO:0000313" key="2">
    <source>
        <dbReference type="Proteomes" id="UP001619887"/>
    </source>
</evidence>
<reference evidence="1 2" key="1">
    <citation type="journal article" date="2022" name="G3 (Bethesda)">
        <title>Evaluating Illumina-, Nanopore-, and PacBio-based genome assembly strategies with the bald notothen, Trematomus borchgrevinki.</title>
        <authorList>
            <person name="Rayamajhi N."/>
            <person name="Cheng C.C."/>
            <person name="Catchen J.M."/>
        </authorList>
    </citation>
    <scope>NUCLEOTIDE SEQUENCE [LARGE SCALE GENOMIC DNA]</scope>
    <source>
        <strain evidence="1">AGRC-2024</strain>
    </source>
</reference>
<name>A0ABD2HKG4_PAGBO</name>
<dbReference type="AlphaFoldDB" id="A0ABD2HKG4"/>